<comment type="caution">
    <text evidence="3">The sequence shown here is derived from an EMBL/GenBank/DDBJ whole genome shotgun (WGS) entry which is preliminary data.</text>
</comment>
<keyword evidence="3" id="KW-0808">Transferase</keyword>
<protein>
    <submittedName>
        <fullName evidence="3">Protein kinase</fullName>
    </submittedName>
</protein>
<feature type="domain" description="Protein kinase" evidence="2">
    <location>
        <begin position="528"/>
        <end position="828"/>
    </location>
</feature>
<evidence type="ECO:0000313" key="3">
    <source>
        <dbReference type="EMBL" id="KAF6810499.1"/>
    </source>
</evidence>
<evidence type="ECO:0000259" key="2">
    <source>
        <dbReference type="PROSITE" id="PS50011"/>
    </source>
</evidence>
<dbReference type="Proteomes" id="UP000652219">
    <property type="component" value="Unassembled WGS sequence"/>
</dbReference>
<organism evidence="3 4">
    <name type="scientific">Colletotrichum sojae</name>
    <dbReference type="NCBI Taxonomy" id="2175907"/>
    <lineage>
        <taxon>Eukaryota</taxon>
        <taxon>Fungi</taxon>
        <taxon>Dikarya</taxon>
        <taxon>Ascomycota</taxon>
        <taxon>Pezizomycotina</taxon>
        <taxon>Sordariomycetes</taxon>
        <taxon>Hypocreomycetidae</taxon>
        <taxon>Glomerellales</taxon>
        <taxon>Glomerellaceae</taxon>
        <taxon>Colletotrichum</taxon>
        <taxon>Colletotrichum orchidearum species complex</taxon>
    </lineage>
</organism>
<dbReference type="GO" id="GO:0005524">
    <property type="term" value="F:ATP binding"/>
    <property type="evidence" value="ECO:0007669"/>
    <property type="project" value="InterPro"/>
</dbReference>
<keyword evidence="3" id="KW-0418">Kinase</keyword>
<evidence type="ECO:0000313" key="4">
    <source>
        <dbReference type="Proteomes" id="UP000652219"/>
    </source>
</evidence>
<feature type="region of interest" description="Disordered" evidence="1">
    <location>
        <begin position="215"/>
        <end position="244"/>
    </location>
</feature>
<reference evidence="3 4" key="1">
    <citation type="journal article" date="2020" name="Phytopathology">
        <title>Genome Sequence Resources of Colletotrichum truncatum, C. plurivorum, C. musicola, and C. sojae: Four Species Pathogenic to Soybean (Glycine max).</title>
        <authorList>
            <person name="Rogerio F."/>
            <person name="Boufleur T.R."/>
            <person name="Ciampi-Guillardi M."/>
            <person name="Sukno S.A."/>
            <person name="Thon M.R."/>
            <person name="Massola Junior N.S."/>
            <person name="Baroncelli R."/>
        </authorList>
    </citation>
    <scope>NUCLEOTIDE SEQUENCE [LARGE SCALE GENOMIC DNA]</scope>
    <source>
        <strain evidence="3 4">LFN0009</strain>
    </source>
</reference>
<sequence>MAAESSVGPKLLTKDQEMPQKKQAQSYLTGLTPLNPSEYERQKEVVERSSAASTASVGATDVKYPRPPCPEEASARYTQCPYCFKNIGRNVYMNRQNWRKHVDEDLKPFVCISEQCNDTVVGFAKYSTWRKHMEDDHGENWIQYAHTMQPPQCNESCLEDETPNTKDQQIYLANEKAAATSNSWKVIKQRTHKHIAAHLQTLCYQTIDIRINGATDDMSDQGDESLEPATEDSSHEESRSSIGKLSEFSDEAADHYRPTQHEHELLSPLVSGSLNLVLQGPTATEDWVKGLRNSSPTSEESIHQSLPGDDGKIGPEKSCFDREEINISSTHFHATKSPEGPTGGALPPDNNPFDEDKDLATLLRNELISPPEQGNKQFLPIDALEKTISRRNVLRAPRKLHDFSEDEVDNYASAVCDTEPGYRKRTTRQKLFAILVMINGVDLLPSLVWEEIYDIHLPFEVRRSKDGDSWELFYNSSEGKNTLFKESHGWRRLSVELFSETQWIVLSPFFDMESEDPEEYFLDSRVIIPFTQCLESNDNTHICHVQDAIFAVRSFDSVDYYLFRDEMEAMEQLHSHKHITKLLTTYKHRGTSHFVLQFSDFNLKSLCYRFNIPFPNNKLVGWIAEQCAGIASGLQHIHNQSPERYFDLNEQRPGHGIHGQLKPENLFWFSEEYDLARIPSSGTLRIAGYFTHFSESIEDILLTASSSTYQGPEARVSKDLTQAYDIWALGCLLLEFSTWYLKGSQGLDDFFQKRAEDDLDDEVPKSTFYNVVSTETTLVAACKDSIIKKSWILTLSDMKSCEEPAKLVMITITEARGSGIPTPNHPVLECPRFPIGEGKPRHPRLD</sequence>
<proteinExistence type="predicted"/>
<dbReference type="InterPro" id="IPR000719">
    <property type="entry name" value="Prot_kinase_dom"/>
</dbReference>
<accession>A0A8H6MVD5</accession>
<dbReference type="PANTHER" id="PTHR24359">
    <property type="entry name" value="SERINE/THREONINE-PROTEIN KINASE SBK1"/>
    <property type="match status" value="1"/>
</dbReference>
<feature type="region of interest" description="Disordered" evidence="1">
    <location>
        <begin position="1"/>
        <end position="65"/>
    </location>
</feature>
<keyword evidence="4" id="KW-1185">Reference proteome</keyword>
<feature type="compositionally biased region" description="Basic and acidic residues" evidence="1">
    <location>
        <begin position="38"/>
        <end position="47"/>
    </location>
</feature>
<evidence type="ECO:0000256" key="1">
    <source>
        <dbReference type="SAM" id="MobiDB-lite"/>
    </source>
</evidence>
<dbReference type="GO" id="GO:0004674">
    <property type="term" value="F:protein serine/threonine kinase activity"/>
    <property type="evidence" value="ECO:0007669"/>
    <property type="project" value="TreeGrafter"/>
</dbReference>
<dbReference type="Pfam" id="PF00069">
    <property type="entry name" value="Pkinase"/>
    <property type="match status" value="1"/>
</dbReference>
<feature type="compositionally biased region" description="Polar residues" evidence="1">
    <location>
        <begin position="22"/>
        <end position="35"/>
    </location>
</feature>
<name>A0A8H6MVD5_9PEZI</name>
<gene>
    <name evidence="3" type="ORF">CSOJ01_06311</name>
</gene>
<dbReference type="SMART" id="SM00220">
    <property type="entry name" value="S_TKc"/>
    <property type="match status" value="1"/>
</dbReference>
<feature type="region of interest" description="Disordered" evidence="1">
    <location>
        <begin position="287"/>
        <end position="314"/>
    </location>
</feature>
<dbReference type="Gene3D" id="1.10.510.10">
    <property type="entry name" value="Transferase(Phosphotransferase) domain 1"/>
    <property type="match status" value="1"/>
</dbReference>
<dbReference type="SUPFAM" id="SSF56112">
    <property type="entry name" value="Protein kinase-like (PK-like)"/>
    <property type="match status" value="1"/>
</dbReference>
<dbReference type="AlphaFoldDB" id="A0A8H6MVD5"/>
<feature type="compositionally biased region" description="Acidic residues" evidence="1">
    <location>
        <begin position="217"/>
        <end position="230"/>
    </location>
</feature>
<dbReference type="EMBL" id="WIGN01000086">
    <property type="protein sequence ID" value="KAF6810499.1"/>
    <property type="molecule type" value="Genomic_DNA"/>
</dbReference>
<dbReference type="InterPro" id="IPR011009">
    <property type="entry name" value="Kinase-like_dom_sf"/>
</dbReference>
<dbReference type="PANTHER" id="PTHR24359:SF1">
    <property type="entry name" value="INHIBITOR OF NUCLEAR FACTOR KAPPA-B KINASE EPSILON SUBUNIT HOMOLOG 1-RELATED"/>
    <property type="match status" value="1"/>
</dbReference>
<feature type="compositionally biased region" description="Low complexity" evidence="1">
    <location>
        <begin position="49"/>
        <end position="60"/>
    </location>
</feature>
<dbReference type="PROSITE" id="PS50011">
    <property type="entry name" value="PROTEIN_KINASE_DOM"/>
    <property type="match status" value="1"/>
</dbReference>